<evidence type="ECO:0000313" key="9">
    <source>
        <dbReference type="EMBL" id="OBA22033.1"/>
    </source>
</evidence>
<dbReference type="GO" id="GO:0005886">
    <property type="term" value="C:plasma membrane"/>
    <property type="evidence" value="ECO:0007669"/>
    <property type="project" value="TreeGrafter"/>
</dbReference>
<dbReference type="Pfam" id="PF03381">
    <property type="entry name" value="CDC50"/>
    <property type="match status" value="1"/>
</dbReference>
<evidence type="ECO:0000256" key="7">
    <source>
        <dbReference type="SAM" id="MobiDB-lite"/>
    </source>
</evidence>
<dbReference type="GO" id="GO:0045332">
    <property type="term" value="P:phospholipid translocation"/>
    <property type="evidence" value="ECO:0007669"/>
    <property type="project" value="UniProtKB-UniRule"/>
</dbReference>
<evidence type="ECO:0000256" key="4">
    <source>
        <dbReference type="ARBA" id="ARBA00022989"/>
    </source>
</evidence>
<dbReference type="GeneID" id="30030024"/>
<keyword evidence="3 8" id="KW-0812">Transmembrane</keyword>
<organism evidence="9 10">
    <name type="scientific">Metschnikowia bicuspidata var. bicuspidata NRRL YB-4993</name>
    <dbReference type="NCBI Taxonomy" id="869754"/>
    <lineage>
        <taxon>Eukaryota</taxon>
        <taxon>Fungi</taxon>
        <taxon>Dikarya</taxon>
        <taxon>Ascomycota</taxon>
        <taxon>Saccharomycotina</taxon>
        <taxon>Pichiomycetes</taxon>
        <taxon>Metschnikowiaceae</taxon>
        <taxon>Metschnikowia</taxon>
    </lineage>
</organism>
<proteinExistence type="inferred from homology"/>
<sequence>MNFLRRRHAPRDEDSPGAEDLDPQIHKSRKPPNTAFRQQRLKAWQPILTPKTVIPLLFLVAAVFAPLGIALVYGTYNVQNLVVDYTHCGSLAGAEYAPVPAKYTAWHFRRHNTDPGLQWRVQNATDADGDAVQTCVLQFDLPRALDAPVYLYYKLTNFYQNHRLYVASYDTAQLGGAAVTAGALTLDCDPLRTRDGKPVYPCGLVANSLFNDTFGSPVLLNAQSGSDNETYELSLAGISWASDRAHKFKKTAYSADDVVPPPNWMKRFPDGYTLANMPDLAEWEHLQNWMRTAGLPTFYKLYAKNTTTAFASGTYEMEIGLNYPVSVYGGTKSVVLTTNSVLGGRNMTLGIVYLIVAAVCLLCAVAFFLQHLIKPRRIGDHHFLQAAADAPGSAARDQL</sequence>
<protein>
    <submittedName>
        <fullName evidence="9">Lem3/Cdc50</fullName>
    </submittedName>
</protein>
<evidence type="ECO:0000256" key="3">
    <source>
        <dbReference type="ARBA" id="ARBA00022692"/>
    </source>
</evidence>
<dbReference type="GO" id="GO:0005794">
    <property type="term" value="C:Golgi apparatus"/>
    <property type="evidence" value="ECO:0007669"/>
    <property type="project" value="TreeGrafter"/>
</dbReference>
<comment type="similarity">
    <text evidence="2 6">Belongs to the CDC50/LEM3 family.</text>
</comment>
<evidence type="ECO:0000256" key="8">
    <source>
        <dbReference type="SAM" id="Phobius"/>
    </source>
</evidence>
<dbReference type="EMBL" id="LXTC01000002">
    <property type="protein sequence ID" value="OBA22033.1"/>
    <property type="molecule type" value="Genomic_DNA"/>
</dbReference>
<feature type="transmembrane region" description="Helical" evidence="8">
    <location>
        <begin position="53"/>
        <end position="76"/>
    </location>
</feature>
<keyword evidence="5 6" id="KW-0472">Membrane</keyword>
<dbReference type="GO" id="GO:0005783">
    <property type="term" value="C:endoplasmic reticulum"/>
    <property type="evidence" value="ECO:0007669"/>
    <property type="project" value="TreeGrafter"/>
</dbReference>
<comment type="caution">
    <text evidence="9">The sequence shown here is derived from an EMBL/GenBank/DDBJ whole genome shotgun (WGS) entry which is preliminary data.</text>
</comment>
<gene>
    <name evidence="9" type="ORF">METBIDRAFT_38785</name>
</gene>
<name>A0A1A0HDN2_9ASCO</name>
<dbReference type="InterPro" id="IPR005045">
    <property type="entry name" value="CDC50/LEM3_fam"/>
</dbReference>
<accession>A0A1A0HDN2</accession>
<comment type="subcellular location">
    <subcellularLocation>
        <location evidence="1">Membrane</location>
        <topology evidence="1">Multi-pass membrane protein</topology>
    </subcellularLocation>
</comment>
<reference evidence="9 10" key="1">
    <citation type="submission" date="2016-05" db="EMBL/GenBank/DDBJ databases">
        <title>Comparative genomics of biotechnologically important yeasts.</title>
        <authorList>
            <consortium name="DOE Joint Genome Institute"/>
            <person name="Riley R."/>
            <person name="Haridas S."/>
            <person name="Wolfe K.H."/>
            <person name="Lopes M.R."/>
            <person name="Hittinger C.T."/>
            <person name="Goker M."/>
            <person name="Salamov A."/>
            <person name="Wisecaver J."/>
            <person name="Long T.M."/>
            <person name="Aerts A.L."/>
            <person name="Barry K."/>
            <person name="Choi C."/>
            <person name="Clum A."/>
            <person name="Coughlan A.Y."/>
            <person name="Deshpande S."/>
            <person name="Douglass A.P."/>
            <person name="Hanson S.J."/>
            <person name="Klenk H.-P."/>
            <person name="LaButti K."/>
            <person name="Lapidus A."/>
            <person name="Lindquist E."/>
            <person name="Lipzen A."/>
            <person name="Meier-kolthoff J.P."/>
            <person name="Ohm R.A."/>
            <person name="Otillar R.P."/>
            <person name="Pangilinan J."/>
            <person name="Peng Y."/>
            <person name="Rokas A."/>
            <person name="Rosa C.A."/>
            <person name="Scheuner C."/>
            <person name="Sibirny A.A."/>
            <person name="Slot J.C."/>
            <person name="Stielow J.B."/>
            <person name="Sun H."/>
            <person name="Kurtzman C.P."/>
            <person name="Blackwell M."/>
            <person name="Grigoriev I.V."/>
            <person name="Jeffries T.W."/>
        </authorList>
    </citation>
    <scope>NUCLEOTIDE SEQUENCE [LARGE SCALE GENOMIC DNA]</scope>
    <source>
        <strain evidence="9 10">NRRL YB-4993</strain>
    </source>
</reference>
<dbReference type="STRING" id="869754.A0A1A0HDN2"/>
<evidence type="ECO:0000256" key="2">
    <source>
        <dbReference type="ARBA" id="ARBA00009457"/>
    </source>
</evidence>
<evidence type="ECO:0000256" key="6">
    <source>
        <dbReference type="PIRNR" id="PIRNR015840"/>
    </source>
</evidence>
<keyword evidence="10" id="KW-1185">Reference proteome</keyword>
<feature type="transmembrane region" description="Helical" evidence="8">
    <location>
        <begin position="347"/>
        <end position="369"/>
    </location>
</feature>
<keyword evidence="4 8" id="KW-1133">Transmembrane helix</keyword>
<evidence type="ECO:0000256" key="5">
    <source>
        <dbReference type="ARBA" id="ARBA00023136"/>
    </source>
</evidence>
<evidence type="ECO:0000313" key="10">
    <source>
        <dbReference type="Proteomes" id="UP000092555"/>
    </source>
</evidence>
<evidence type="ECO:0000256" key="1">
    <source>
        <dbReference type="ARBA" id="ARBA00004141"/>
    </source>
</evidence>
<dbReference type="Proteomes" id="UP000092555">
    <property type="component" value="Unassembled WGS sequence"/>
</dbReference>
<dbReference type="PANTHER" id="PTHR10926:SF0">
    <property type="entry name" value="CDC50, ISOFORM A"/>
    <property type="match status" value="1"/>
</dbReference>
<dbReference type="OrthoDB" id="340608at2759"/>
<dbReference type="AlphaFoldDB" id="A0A1A0HDN2"/>
<feature type="region of interest" description="Disordered" evidence="7">
    <location>
        <begin position="1"/>
        <end position="33"/>
    </location>
</feature>
<dbReference type="PIRSF" id="PIRSF015840">
    <property type="entry name" value="DUF284_TM_euk"/>
    <property type="match status" value="1"/>
</dbReference>
<dbReference type="RefSeq" id="XP_018712529.1">
    <property type="nucleotide sequence ID" value="XM_018857048.1"/>
</dbReference>
<dbReference type="PANTHER" id="PTHR10926">
    <property type="entry name" value="CELL CYCLE CONTROL PROTEIN 50"/>
    <property type="match status" value="1"/>
</dbReference>